<gene>
    <name evidence="7" type="ORF">ABVK25_010544</name>
</gene>
<accession>A0ABR4AUG6</accession>
<reference evidence="7 8" key="1">
    <citation type="submission" date="2024-09" db="EMBL/GenBank/DDBJ databases">
        <title>Rethinking Asexuality: The Enigmatic Case of Functional Sexual Genes in Lepraria (Stereocaulaceae).</title>
        <authorList>
            <person name="Doellman M."/>
            <person name="Sun Y."/>
            <person name="Barcenas-Pena A."/>
            <person name="Lumbsch H.T."/>
            <person name="Grewe F."/>
        </authorList>
    </citation>
    <scope>NUCLEOTIDE SEQUENCE [LARGE SCALE GENOMIC DNA]</scope>
    <source>
        <strain evidence="7 8">Grewe 0041</strain>
    </source>
</reference>
<protein>
    <submittedName>
        <fullName evidence="7">Uncharacterized protein</fullName>
    </submittedName>
</protein>
<keyword evidence="8" id="KW-1185">Reference proteome</keyword>
<evidence type="ECO:0000256" key="1">
    <source>
        <dbReference type="ARBA" id="ARBA00004173"/>
    </source>
</evidence>
<evidence type="ECO:0000313" key="8">
    <source>
        <dbReference type="Proteomes" id="UP001590951"/>
    </source>
</evidence>
<evidence type="ECO:0000256" key="3">
    <source>
        <dbReference type="ARBA" id="ARBA00004370"/>
    </source>
</evidence>
<proteinExistence type="predicted"/>
<comment type="caution">
    <text evidence="7">The sequence shown here is derived from an EMBL/GenBank/DDBJ whole genome shotgun (WGS) entry which is preliminary data.</text>
</comment>
<evidence type="ECO:0000313" key="7">
    <source>
        <dbReference type="EMBL" id="KAL2049194.1"/>
    </source>
</evidence>
<evidence type="ECO:0000256" key="5">
    <source>
        <dbReference type="ARBA" id="ARBA00023128"/>
    </source>
</evidence>
<dbReference type="PANTHER" id="PTHR48182:SF2">
    <property type="entry name" value="PROTEIN SERAC1"/>
    <property type="match status" value="1"/>
</dbReference>
<dbReference type="InterPro" id="IPR052374">
    <property type="entry name" value="SERAC1"/>
</dbReference>
<dbReference type="EMBL" id="JBHFEH010000069">
    <property type="protein sequence ID" value="KAL2049194.1"/>
    <property type="molecule type" value="Genomic_DNA"/>
</dbReference>
<sequence length="126" mass="13322">MVNRHGLSELYSPPDGNMIAHIIFVHGLFGHPQKTWTAGGTGGASHGANGSSSKGVGDGSVFWPQKLLPAVIPDAKIFTFGYDADVDGFFTSASKNTIHQHAQNLLSDLADLRPSPEDVSLVAHQS</sequence>
<keyword evidence="6" id="KW-0472">Membrane</keyword>
<evidence type="ECO:0000256" key="6">
    <source>
        <dbReference type="ARBA" id="ARBA00023136"/>
    </source>
</evidence>
<evidence type="ECO:0000256" key="2">
    <source>
        <dbReference type="ARBA" id="ARBA00004240"/>
    </source>
</evidence>
<organism evidence="7 8">
    <name type="scientific">Lepraria finkii</name>
    <dbReference type="NCBI Taxonomy" id="1340010"/>
    <lineage>
        <taxon>Eukaryota</taxon>
        <taxon>Fungi</taxon>
        <taxon>Dikarya</taxon>
        <taxon>Ascomycota</taxon>
        <taxon>Pezizomycotina</taxon>
        <taxon>Lecanoromycetes</taxon>
        <taxon>OSLEUM clade</taxon>
        <taxon>Lecanoromycetidae</taxon>
        <taxon>Lecanorales</taxon>
        <taxon>Lecanorineae</taxon>
        <taxon>Stereocaulaceae</taxon>
        <taxon>Lepraria</taxon>
    </lineage>
</organism>
<dbReference type="Proteomes" id="UP001590951">
    <property type="component" value="Unassembled WGS sequence"/>
</dbReference>
<comment type="subcellular location">
    <subcellularLocation>
        <location evidence="2">Endoplasmic reticulum</location>
    </subcellularLocation>
    <subcellularLocation>
        <location evidence="3">Membrane</location>
    </subcellularLocation>
    <subcellularLocation>
        <location evidence="1">Mitochondrion</location>
    </subcellularLocation>
</comment>
<keyword evidence="5" id="KW-0496">Mitochondrion</keyword>
<evidence type="ECO:0000256" key="4">
    <source>
        <dbReference type="ARBA" id="ARBA00022824"/>
    </source>
</evidence>
<keyword evidence="4" id="KW-0256">Endoplasmic reticulum</keyword>
<name>A0ABR4AUG6_9LECA</name>
<dbReference type="PANTHER" id="PTHR48182">
    <property type="entry name" value="PROTEIN SERAC1"/>
    <property type="match status" value="1"/>
</dbReference>